<evidence type="ECO:0000313" key="3">
    <source>
        <dbReference type="RefSeq" id="XP_034110812.1"/>
    </source>
</evidence>
<proteinExistence type="predicted"/>
<evidence type="ECO:0000256" key="1">
    <source>
        <dbReference type="SAM" id="SignalP"/>
    </source>
</evidence>
<dbReference type="RefSeq" id="XP_034110812.1">
    <property type="nucleotide sequence ID" value="XM_034254921.2"/>
</dbReference>
<name>A0A6P8Z193_DROAB</name>
<feature type="signal peptide" evidence="1">
    <location>
        <begin position="1"/>
        <end position="25"/>
    </location>
</feature>
<dbReference type="InterPro" id="IPR031931">
    <property type="entry name" value="DUF4768"/>
</dbReference>
<keyword evidence="2" id="KW-1185">Reference proteome</keyword>
<keyword evidence="1" id="KW-0732">Signal</keyword>
<dbReference type="GeneID" id="117572238"/>
<gene>
    <name evidence="3" type="primary">LOC117572238</name>
</gene>
<reference evidence="3" key="1">
    <citation type="submission" date="2025-08" db="UniProtKB">
        <authorList>
            <consortium name="RefSeq"/>
        </authorList>
    </citation>
    <scope>IDENTIFICATION</scope>
    <source>
        <strain evidence="3">15112-1751.03</strain>
        <tissue evidence="3">Whole Adult</tissue>
    </source>
</reference>
<organism evidence="2 3">
    <name type="scientific">Drosophila albomicans</name>
    <name type="common">Fruit fly</name>
    <dbReference type="NCBI Taxonomy" id="7291"/>
    <lineage>
        <taxon>Eukaryota</taxon>
        <taxon>Metazoa</taxon>
        <taxon>Ecdysozoa</taxon>
        <taxon>Arthropoda</taxon>
        <taxon>Hexapoda</taxon>
        <taxon>Insecta</taxon>
        <taxon>Pterygota</taxon>
        <taxon>Neoptera</taxon>
        <taxon>Endopterygota</taxon>
        <taxon>Diptera</taxon>
        <taxon>Brachycera</taxon>
        <taxon>Muscomorpha</taxon>
        <taxon>Ephydroidea</taxon>
        <taxon>Drosophilidae</taxon>
        <taxon>Drosophila</taxon>
    </lineage>
</organism>
<accession>A0A6P8Z193</accession>
<dbReference type="Proteomes" id="UP000515160">
    <property type="component" value="Chromosome 3"/>
</dbReference>
<dbReference type="OrthoDB" id="7850108at2759"/>
<dbReference type="Pfam" id="PF15989">
    <property type="entry name" value="DUF4768"/>
    <property type="match status" value="1"/>
</dbReference>
<evidence type="ECO:0000313" key="2">
    <source>
        <dbReference type="Proteomes" id="UP000515160"/>
    </source>
</evidence>
<feature type="chain" id="PRO_5027665916" evidence="1">
    <location>
        <begin position="26"/>
        <end position="163"/>
    </location>
</feature>
<sequence>MSINLVFLIGLSLLITLSQLQYINARSLATKVNLTNQNNAIRMNTTEQQNENNQTKSLAIFKPISSNALTHIVRKTRETEVNLAVDFNTMHQHCDLDQNRVPVIIDMLMNHCIEIYNKRYESEGYYRLYKTFQLEAFFFGQYYERIKRFEVNPHSWDYSEAYI</sequence>
<protein>
    <submittedName>
        <fullName evidence="3">Uncharacterized protein LOC117572238</fullName>
    </submittedName>
</protein>
<dbReference type="AlphaFoldDB" id="A0A6P8Z193"/>